<protein>
    <recommendedName>
        <fullName evidence="2">BTB domain-containing protein</fullName>
    </recommendedName>
</protein>
<feature type="domain" description="BTB" evidence="2">
    <location>
        <begin position="1415"/>
        <end position="1484"/>
    </location>
</feature>
<dbReference type="CDD" id="cd18186">
    <property type="entry name" value="BTB_POZ_ZBTB_KLHL-like"/>
    <property type="match status" value="1"/>
</dbReference>
<organism evidence="3 4">
    <name type="scientific">Temnothorax longispinosus</name>
    <dbReference type="NCBI Taxonomy" id="300112"/>
    <lineage>
        <taxon>Eukaryota</taxon>
        <taxon>Metazoa</taxon>
        <taxon>Ecdysozoa</taxon>
        <taxon>Arthropoda</taxon>
        <taxon>Hexapoda</taxon>
        <taxon>Insecta</taxon>
        <taxon>Pterygota</taxon>
        <taxon>Neoptera</taxon>
        <taxon>Endopterygota</taxon>
        <taxon>Hymenoptera</taxon>
        <taxon>Apocrita</taxon>
        <taxon>Aculeata</taxon>
        <taxon>Formicoidea</taxon>
        <taxon>Formicidae</taxon>
        <taxon>Myrmicinae</taxon>
        <taxon>Temnothorax</taxon>
    </lineage>
</organism>
<feature type="compositionally biased region" description="Acidic residues" evidence="1">
    <location>
        <begin position="427"/>
        <end position="438"/>
    </location>
</feature>
<feature type="region of interest" description="Disordered" evidence="1">
    <location>
        <begin position="1815"/>
        <end position="1837"/>
    </location>
</feature>
<comment type="caution">
    <text evidence="3">The sequence shown here is derived from an EMBL/GenBank/DDBJ whole genome shotgun (WGS) entry which is preliminary data.</text>
</comment>
<dbReference type="Gene3D" id="3.30.710.10">
    <property type="entry name" value="Potassium Channel Kv1.1, Chain A"/>
    <property type="match status" value="8"/>
</dbReference>
<dbReference type="PROSITE" id="PS50097">
    <property type="entry name" value="BTB"/>
    <property type="match status" value="4"/>
</dbReference>
<proteinExistence type="predicted"/>
<gene>
    <name evidence="3" type="ORF">DBV15_11711</name>
</gene>
<dbReference type="InterPro" id="IPR011333">
    <property type="entry name" value="SKP1/BTB/POZ_sf"/>
</dbReference>
<dbReference type="STRING" id="300112.A0A4S2KWU5"/>
<feature type="domain" description="BTB" evidence="2">
    <location>
        <begin position="1221"/>
        <end position="1293"/>
    </location>
</feature>
<feature type="domain" description="BTB" evidence="2">
    <location>
        <begin position="1640"/>
        <end position="1709"/>
    </location>
</feature>
<evidence type="ECO:0000259" key="2">
    <source>
        <dbReference type="PROSITE" id="PS50097"/>
    </source>
</evidence>
<dbReference type="PANTHER" id="PTHR24413">
    <property type="entry name" value="SPECKLE-TYPE POZ PROTEIN"/>
    <property type="match status" value="1"/>
</dbReference>
<feature type="region of interest" description="Disordered" evidence="1">
    <location>
        <begin position="410"/>
        <end position="438"/>
    </location>
</feature>
<sequence length="2082" mass="241692">MATMSFEEKYKRSKTLYPEKQLNLSEYLKENLPGDSMEDSTKEQIHKMEEAQISDKEVEIIPKVESLEDSTFEFESEKSIKFIVGEEDSYFKNICLTHKGREINMATVLTRNESQTFKQVLLYITTNSIDQGDYKMLKKLLTAADKNNVPTLKLTCQHYLLRSLTIENAVKLVQLASSSNAKFLETHSVIFIKFHIKEIKDTIAFKNEESIKFIIGGKPHVISKKSLCATNSSYFKNICLTHKEIDMTNELISDKEVEIIPSENTLEKKQTVASLFLPSYIKRCSRTNLESTIFDYIWTIEQYKRFSTIKHMIPSFPEIEQKDYYTLQDLLTAADKTHSATFIKFYIKEIRNTDQFRGLPQENLIKIMELIEIRNLPEGSTHYSLLPFKADKKLTFANIERLEKAGIILTDNESEDSSEDSVKDSMEDATEDSMDDSTEEQYIERKIHKMGEKQISSCNKSYSRTNLESTIFDHTWTIEQYKHFSMIKHKIPSIPKVGECAILMNILRDDSSSIKAIKLNILTNNSFNGSCTTVIMRLSGEIVSSKSISCHISNMTLLTEFLTQNCKLDLGNTLVVNCRFEIFYNLINNTICMNLLPWSTELSKNVEYFEDSSSDKLAYKDEESIKFIVKGKPYVISKKSLCATNSSYFKNIYLTKEIEKDMINELETDKEIRSFKQILLYIATGSIEQRYYDRYDWLKDLLTAADKYDVQSLKSTCEHYLLHFITINNAIEFLQFALSFNAKFLGRHSANYIKFYLKQIKNTKEFRDLPQENLNKIMELIEEIEQCDYDMLKKLLTAADKYDVSALKLTCQHYLLRSLTIENAVELVQLAFSSNAKFLETHLVTFIKFHIKEIRDTEAFQSHISNMTLLIEFLTQDIDLGNSLIINCKFKIFCKLINNIIHMDLLPSSTKLLKDVTYFKDSSFDMFEYKNEESIKFIIGGKPHVISKKLLCATNTADKYDVQSLKSTCEHYLLHVISIYNAMDLIELALLSNAKFLETHSATFIKFYIEEIKNTKQYRDLPQENLIKIMELIEKSKLPEISDKEVENISTENTLKKEQTVSSPFLPSYIKRCSQTDIKSTIFDYTWTIEQYTQIAQCEILMNVLRDDSSSIKAIKLNILTDNSFHGSCTTVIMRLSGEIVSLKSISGHISNMTLLTEFLTQNCKLNLENTLVVNFRFEIFCNLINKTICMNLLPWSTEVSRNVKYFEDSSFDKLACKDEESIKFIVEGKPYVIPKKSLCAINSSYFKNICLTHEGKEKNMTINMNELVADNEVESFGQILLYITTGSIEQCDYDMLKQLLTAADKYDVPSLKLTCEHYLLHFITINNAIELLQFALSSNAKFLGTHSANYIKFYLKQIKNTKEFRDLPQENLNKIMELIEESKLPEGSTHSLLPFKADEEFTFANIGFRCKDEESIEFIVGKNQYVISRKLLRATDSSYFKYICLTHKEKVKDMTDELVTDNEIQSFEQILMYIKTGSTLQLEQRYYMLKNLLTAADKYDVPTLKLACEHYLLRHITFESAVELIQLAFLSNAKFLETHSASFIKLHIKEFRDTKAFQSLSQENLSKIMEYIEKSKPLEISTRKFSSPFMTDKKFTLANIGFTNTIHMNLQLKPPPTVRDNEIKFSENPTFDFQSENEKSIKFIIGSEQYVISKKLLYAINSSYFKNICFTHDEKEKNMTNELLAYNKIESFKQILLYITTGSIEHRYYNAHTLKDLLTTADKYDVPSLKLTCEHYLLHDITINNAVELLQFALLSNAKFLGTHSAAFIKLHIEEIRNTKQFRNLSQENLIKIMELIEKSKFEQRLKKRLCLTDHSSEDSSEDSMEDSTKDSMEDSTEEQYIERKIHKMGEEQNCRLDLGNTLVVNCRFEIFCNLINNTICMNLLPWSTEFSRNMEYFEDSSFDKLAYKDEESIKFIVERKPYVIPKKSLCAINSSYFKNICLTHDEKEKDMTSELVTHNEVESFKQILLYITTGSIEQRCYNTLKDLLTAADKYDVPSLKLKCEHYFLHFITINNAIELLQFALSSNTKFLGRLLANYIKFYLKQIKNTKEFRDLPQENLNKLMELIEGRKGNSKVKNKN</sequence>
<accession>A0A4S2KWU5</accession>
<name>A0A4S2KWU5_9HYME</name>
<dbReference type="SUPFAM" id="SSF54695">
    <property type="entry name" value="POZ domain"/>
    <property type="match status" value="5"/>
</dbReference>
<evidence type="ECO:0000313" key="3">
    <source>
        <dbReference type="EMBL" id="TGZ54136.1"/>
    </source>
</evidence>
<dbReference type="SMART" id="SM00225">
    <property type="entry name" value="BTB"/>
    <property type="match status" value="6"/>
</dbReference>
<dbReference type="Pfam" id="PF00651">
    <property type="entry name" value="BTB"/>
    <property type="match status" value="5"/>
</dbReference>
<dbReference type="Proteomes" id="UP000310200">
    <property type="component" value="Unassembled WGS sequence"/>
</dbReference>
<feature type="domain" description="BTB" evidence="2">
    <location>
        <begin position="623"/>
        <end position="691"/>
    </location>
</feature>
<dbReference type="InterPro" id="IPR000210">
    <property type="entry name" value="BTB/POZ_dom"/>
</dbReference>
<evidence type="ECO:0000256" key="1">
    <source>
        <dbReference type="SAM" id="MobiDB-lite"/>
    </source>
</evidence>
<evidence type="ECO:0000313" key="4">
    <source>
        <dbReference type="Proteomes" id="UP000310200"/>
    </source>
</evidence>
<keyword evidence="4" id="KW-1185">Reference proteome</keyword>
<dbReference type="CDD" id="cd14733">
    <property type="entry name" value="BACK"/>
    <property type="match status" value="2"/>
</dbReference>
<reference evidence="3 4" key="1">
    <citation type="journal article" date="2019" name="Philos. Trans. R. Soc. Lond., B, Biol. Sci.">
        <title>Ant behaviour and brain gene expression of defending hosts depend on the ecological success of the intruding social parasite.</title>
        <authorList>
            <person name="Kaur R."/>
            <person name="Stoldt M."/>
            <person name="Jongepier E."/>
            <person name="Feldmeyer B."/>
            <person name="Menzel F."/>
            <person name="Bornberg-Bauer E."/>
            <person name="Foitzik S."/>
        </authorList>
    </citation>
    <scope>NUCLEOTIDE SEQUENCE [LARGE SCALE GENOMIC DNA]</scope>
    <source>
        <tissue evidence="3">Whole body</tissue>
    </source>
</reference>
<dbReference type="EMBL" id="QBLH01000830">
    <property type="protein sequence ID" value="TGZ54136.1"/>
    <property type="molecule type" value="Genomic_DNA"/>
</dbReference>